<dbReference type="EnsemblMetazoa" id="MDOA007257-RC">
    <property type="protein sequence ID" value="MDOA007257-PC"/>
    <property type="gene ID" value="MDOA007257"/>
</dbReference>
<evidence type="ECO:0000256" key="2">
    <source>
        <dbReference type="ARBA" id="ARBA00005885"/>
    </source>
</evidence>
<name>A0A1I8MQ08_MUSDO</name>
<organism evidence="7">
    <name type="scientific">Musca domestica</name>
    <name type="common">House fly</name>
    <dbReference type="NCBI Taxonomy" id="7370"/>
    <lineage>
        <taxon>Eukaryota</taxon>
        <taxon>Metazoa</taxon>
        <taxon>Ecdysozoa</taxon>
        <taxon>Arthropoda</taxon>
        <taxon>Hexapoda</taxon>
        <taxon>Insecta</taxon>
        <taxon>Pterygota</taxon>
        <taxon>Neoptera</taxon>
        <taxon>Endopterygota</taxon>
        <taxon>Diptera</taxon>
        <taxon>Brachycera</taxon>
        <taxon>Muscomorpha</taxon>
        <taxon>Muscoidea</taxon>
        <taxon>Muscidae</taxon>
        <taxon>Musca</taxon>
    </lineage>
</organism>
<dbReference type="Proteomes" id="UP001652621">
    <property type="component" value="Unplaced"/>
</dbReference>
<keyword evidence="3" id="KW-0963">Cytoplasm</keyword>
<comment type="subcellular location">
    <subcellularLocation>
        <location evidence="1">Cytoplasm</location>
        <location evidence="1">Cytoskeleton</location>
    </subcellularLocation>
</comment>
<feature type="compositionally biased region" description="Basic and acidic residues" evidence="5">
    <location>
        <begin position="243"/>
        <end position="260"/>
    </location>
</feature>
<dbReference type="GeneID" id="101891042"/>
<reference evidence="7" key="1">
    <citation type="submission" date="2020-05" db="UniProtKB">
        <authorList>
            <consortium name="EnsemblMetazoa"/>
        </authorList>
    </citation>
    <scope>IDENTIFICATION</scope>
    <source>
        <strain evidence="7">Aabys</strain>
    </source>
</reference>
<evidence type="ECO:0000256" key="3">
    <source>
        <dbReference type="ARBA" id="ARBA00022490"/>
    </source>
</evidence>
<feature type="compositionally biased region" description="Basic and acidic residues" evidence="5">
    <location>
        <begin position="87"/>
        <end position="97"/>
    </location>
</feature>
<accession>A0A1I8MQ08</accession>
<feature type="domain" description="TPX2 C-terminal" evidence="6">
    <location>
        <begin position="294"/>
        <end position="353"/>
    </location>
</feature>
<feature type="compositionally biased region" description="Basic and acidic residues" evidence="5">
    <location>
        <begin position="186"/>
        <end position="205"/>
    </location>
</feature>
<proteinExistence type="inferred from homology"/>
<sequence>MAYYNVKMPEVQVKFDWDDIDVGNDQLDHSENFFAIKHYEHERLEDIGLLEEEMAKTELTDIEEQCVIYKIEKHDNTITAEEEEEKEYDKEDKENKDSSINSSQNEEEVKSPADVKPQNHTDNGHQESHLDKTVQQTNLAPKLNLVCQWSTQKPATKKCHTQAATSKGAVSKSMPPPPQAYLVKDLYQKKREEAERRREEEERKRREFHSRPVPNFNACHQLMQKRKPSHAFTVAVTPKVLKKSKEAEEKRKQRLEEWKQKSQAPKFESRPPTVLKEKPFVPEKKPLVIQQCPFNLHTEKRLAERKHYDEAKHKALEEKRKQVEIEEEERKRREEERIRELRKAATFKARPNPFRH</sequence>
<dbReference type="AlphaFoldDB" id="A0A1I8MQ08"/>
<keyword evidence="8" id="KW-1185">Reference proteome</keyword>
<comment type="similarity">
    <text evidence="2">Belongs to the TPX2 family.</text>
</comment>
<evidence type="ECO:0000256" key="1">
    <source>
        <dbReference type="ARBA" id="ARBA00004245"/>
    </source>
</evidence>
<dbReference type="KEGG" id="mde:101891042"/>
<keyword evidence="4" id="KW-0206">Cytoskeleton</keyword>
<dbReference type="RefSeq" id="XP_011296593.1">
    <property type="nucleotide sequence ID" value="XM_011298291.2"/>
</dbReference>
<protein>
    <submittedName>
        <fullName evidence="9">Vicilin-like seed storage protein At2g18540 isoform X1</fullName>
    </submittedName>
</protein>
<evidence type="ECO:0000259" key="6">
    <source>
        <dbReference type="Pfam" id="PF06886"/>
    </source>
</evidence>
<dbReference type="InterPro" id="IPR027329">
    <property type="entry name" value="TPX2_C"/>
</dbReference>
<dbReference type="eggNOG" id="ENOG502TBB4">
    <property type="taxonomic scope" value="Eukaryota"/>
</dbReference>
<reference evidence="9" key="2">
    <citation type="submission" date="2025-04" db="UniProtKB">
        <authorList>
            <consortium name="RefSeq"/>
        </authorList>
    </citation>
    <scope>IDENTIFICATION</scope>
    <source>
        <strain evidence="9">Aabys</strain>
    </source>
</reference>
<evidence type="ECO:0000313" key="9">
    <source>
        <dbReference type="RefSeq" id="XP_011296593.1"/>
    </source>
</evidence>
<dbReference type="OrthoDB" id="1684416at2759"/>
<evidence type="ECO:0000256" key="4">
    <source>
        <dbReference type="ARBA" id="ARBA00023212"/>
    </source>
</evidence>
<feature type="region of interest" description="Disordered" evidence="5">
    <location>
        <begin position="311"/>
        <end position="336"/>
    </location>
</feature>
<evidence type="ECO:0000256" key="5">
    <source>
        <dbReference type="SAM" id="MobiDB-lite"/>
    </source>
</evidence>
<feature type="region of interest" description="Disordered" evidence="5">
    <location>
        <begin position="80"/>
        <end position="131"/>
    </location>
</feature>
<dbReference type="Pfam" id="PF06886">
    <property type="entry name" value="TPX2"/>
    <property type="match status" value="1"/>
</dbReference>
<feature type="region of interest" description="Disordered" evidence="5">
    <location>
        <begin position="153"/>
        <end position="217"/>
    </location>
</feature>
<feature type="compositionally biased region" description="Basic and acidic residues" evidence="5">
    <location>
        <begin position="107"/>
        <end position="131"/>
    </location>
</feature>
<dbReference type="VEuPathDB" id="VectorBase:MDOA007257"/>
<feature type="region of interest" description="Disordered" evidence="5">
    <location>
        <begin position="241"/>
        <end position="279"/>
    </location>
</feature>
<evidence type="ECO:0000313" key="7">
    <source>
        <dbReference type="EnsemblMetazoa" id="MDOA007257-PC"/>
    </source>
</evidence>
<dbReference type="STRING" id="7370.A0A1I8MQ08"/>
<evidence type="ECO:0000313" key="8">
    <source>
        <dbReference type="Proteomes" id="UP001652621"/>
    </source>
</evidence>
<dbReference type="GO" id="GO:0005856">
    <property type="term" value="C:cytoskeleton"/>
    <property type="evidence" value="ECO:0007669"/>
    <property type="project" value="UniProtKB-SubCell"/>
</dbReference>
<gene>
    <name evidence="7" type="primary">101891042</name>
    <name evidence="9" type="synonym">LOC101891042</name>
</gene>
<dbReference type="VEuPathDB" id="VectorBase:MDOMA2_002251"/>